<evidence type="ECO:0000313" key="6">
    <source>
        <dbReference type="Proteomes" id="UP000305709"/>
    </source>
</evidence>
<accession>A0A5C4NBE4</accession>
<evidence type="ECO:0000256" key="1">
    <source>
        <dbReference type="ARBA" id="ARBA00023015"/>
    </source>
</evidence>
<dbReference type="SUPFAM" id="SSF46894">
    <property type="entry name" value="C-terminal effector domain of the bipartite response regulators"/>
    <property type="match status" value="1"/>
</dbReference>
<dbReference type="GO" id="GO:0006355">
    <property type="term" value="P:regulation of DNA-templated transcription"/>
    <property type="evidence" value="ECO:0007669"/>
    <property type="project" value="InterPro"/>
</dbReference>
<evidence type="ECO:0000259" key="4">
    <source>
        <dbReference type="PROSITE" id="PS50043"/>
    </source>
</evidence>
<dbReference type="PANTHER" id="PTHR44688:SF16">
    <property type="entry name" value="DNA-BINDING TRANSCRIPTIONAL ACTIVATOR DEVR_DOSR"/>
    <property type="match status" value="1"/>
</dbReference>
<dbReference type="Gene3D" id="1.10.10.10">
    <property type="entry name" value="Winged helix-like DNA-binding domain superfamily/Winged helix DNA-binding domain"/>
    <property type="match status" value="1"/>
</dbReference>
<keyword evidence="2" id="KW-0238">DNA-binding</keyword>
<dbReference type="OrthoDB" id="343383at2"/>
<feature type="domain" description="HTH luxR-type" evidence="4">
    <location>
        <begin position="195"/>
        <end position="260"/>
    </location>
</feature>
<keyword evidence="3" id="KW-0804">Transcription</keyword>
<dbReference type="InterPro" id="IPR036388">
    <property type="entry name" value="WH-like_DNA-bd_sf"/>
</dbReference>
<gene>
    <name evidence="5" type="ORF">FHG71_15500</name>
</gene>
<dbReference type="Proteomes" id="UP000305709">
    <property type="component" value="Unassembled WGS sequence"/>
</dbReference>
<evidence type="ECO:0000256" key="2">
    <source>
        <dbReference type="ARBA" id="ARBA00023125"/>
    </source>
</evidence>
<dbReference type="AlphaFoldDB" id="A0A5C4NBE4"/>
<dbReference type="Pfam" id="PF00196">
    <property type="entry name" value="GerE"/>
    <property type="match status" value="1"/>
</dbReference>
<comment type="caution">
    <text evidence="5">The sequence shown here is derived from an EMBL/GenBank/DDBJ whole genome shotgun (WGS) entry which is preliminary data.</text>
</comment>
<keyword evidence="6" id="KW-1185">Reference proteome</keyword>
<dbReference type="SMART" id="SM00421">
    <property type="entry name" value="HTH_LUXR"/>
    <property type="match status" value="1"/>
</dbReference>
<keyword evidence="1" id="KW-0805">Transcription regulation</keyword>
<dbReference type="EMBL" id="VDFV01000028">
    <property type="protein sequence ID" value="TNC67508.1"/>
    <property type="molecule type" value="Genomic_DNA"/>
</dbReference>
<sequence>MKALPNSAERQLAEVVRRLGRTGFESALWHFFCRCVAPDNIIILAYRDSASPEILYRHSTSPEVFARIETIFLDGAYLLDPYHELHLNHVPAGLYRLTDVAPDAFHRSRYFVEYYQQTTLLDELSYIAYPAQDVSLFICLGRDASSGRPFSPRDIEVCHRLAPLVVALAESHWETLPMQSAPRPDVAAQLIQALRTVHGIHLSPRQAEVALLILRGHSTASIALRLDVAAQTVKVFRKQLYSRCGISSQAELFSLLLPLLADRS</sequence>
<dbReference type="PANTHER" id="PTHR44688">
    <property type="entry name" value="DNA-BINDING TRANSCRIPTIONAL ACTIVATOR DEVR_DOSR"/>
    <property type="match status" value="1"/>
</dbReference>
<reference evidence="5 6" key="1">
    <citation type="submission" date="2019-06" db="EMBL/GenBank/DDBJ databases">
        <authorList>
            <person name="Jiang L."/>
        </authorList>
    </citation>
    <scope>NUCLEOTIDE SEQUENCE [LARGE SCALE GENOMIC DNA]</scope>
    <source>
        <strain evidence="5 6">YIM 48858</strain>
    </source>
</reference>
<name>A0A5C4NBE4_9RHOB</name>
<dbReference type="PROSITE" id="PS50043">
    <property type="entry name" value="HTH_LUXR_2"/>
    <property type="match status" value="1"/>
</dbReference>
<dbReference type="GO" id="GO:0003677">
    <property type="term" value="F:DNA binding"/>
    <property type="evidence" value="ECO:0007669"/>
    <property type="project" value="UniProtKB-KW"/>
</dbReference>
<dbReference type="RefSeq" id="WP_139082611.1">
    <property type="nucleotide sequence ID" value="NZ_VDFV01000028.1"/>
</dbReference>
<dbReference type="PRINTS" id="PR00038">
    <property type="entry name" value="HTHLUXR"/>
</dbReference>
<evidence type="ECO:0000256" key="3">
    <source>
        <dbReference type="ARBA" id="ARBA00023163"/>
    </source>
</evidence>
<evidence type="ECO:0000313" key="5">
    <source>
        <dbReference type="EMBL" id="TNC67508.1"/>
    </source>
</evidence>
<protein>
    <submittedName>
        <fullName evidence="5">Helix-turn-helix transcriptional regulator</fullName>
    </submittedName>
</protein>
<dbReference type="InterPro" id="IPR000792">
    <property type="entry name" value="Tscrpt_reg_LuxR_C"/>
</dbReference>
<organism evidence="5 6">
    <name type="scientific">Rubellimicrobium roseum</name>
    <dbReference type="NCBI Taxonomy" id="687525"/>
    <lineage>
        <taxon>Bacteria</taxon>
        <taxon>Pseudomonadati</taxon>
        <taxon>Pseudomonadota</taxon>
        <taxon>Alphaproteobacteria</taxon>
        <taxon>Rhodobacterales</taxon>
        <taxon>Roseobacteraceae</taxon>
        <taxon>Rubellimicrobium</taxon>
    </lineage>
</organism>
<dbReference type="InterPro" id="IPR016032">
    <property type="entry name" value="Sig_transdc_resp-reg_C-effctor"/>
</dbReference>
<proteinExistence type="predicted"/>